<dbReference type="PANTHER" id="PTHR10609:SF27">
    <property type="entry name" value="CN HYDROLASE DOMAIN-CONTAINING PROTEIN-RELATED"/>
    <property type="match status" value="1"/>
</dbReference>
<protein>
    <submittedName>
        <fullName evidence="3">Biotinidase</fullName>
    </submittedName>
</protein>
<evidence type="ECO:0000256" key="1">
    <source>
        <dbReference type="ARBA" id="ARBA00022801"/>
    </source>
</evidence>
<keyword evidence="4" id="KW-1185">Reference proteome</keyword>
<dbReference type="EMBL" id="BPLQ01013406">
    <property type="protein sequence ID" value="GIY71902.1"/>
    <property type="molecule type" value="Genomic_DNA"/>
</dbReference>
<gene>
    <name evidence="3" type="primary">BTD_2</name>
    <name evidence="3" type="ORF">CDAR_72981</name>
</gene>
<name>A0AAV4VNG0_9ARAC</name>
<dbReference type="AlphaFoldDB" id="A0AAV4VNG0"/>
<sequence length="133" mass="15480">MDYSADDLSQTYYFAVFNGTQETFYPYYWGEENCMLVRCDAAHGRECATFPLCSDDVFHHVNITANFSSPFIYPAVIHNRMRLTPRSDWDYNTELEKDGYRANVNFHSDEGRQLVVVGLKARTYRLDPASSFF</sequence>
<comment type="caution">
    <text evidence="3">The sequence shown here is derived from an EMBL/GenBank/DDBJ whole genome shotgun (WGS) entry which is preliminary data.</text>
</comment>
<dbReference type="Pfam" id="PF19018">
    <property type="entry name" value="Vanin_C"/>
    <property type="match status" value="1"/>
</dbReference>
<dbReference type="InterPro" id="IPR040154">
    <property type="entry name" value="Biotinidase/VNN"/>
</dbReference>
<reference evidence="3 4" key="1">
    <citation type="submission" date="2021-06" db="EMBL/GenBank/DDBJ databases">
        <title>Caerostris darwini draft genome.</title>
        <authorList>
            <person name="Kono N."/>
            <person name="Arakawa K."/>
        </authorList>
    </citation>
    <scope>NUCLEOTIDE SEQUENCE [LARGE SCALE GENOMIC DNA]</scope>
</reference>
<accession>A0AAV4VNG0</accession>
<organism evidence="3 4">
    <name type="scientific">Caerostris darwini</name>
    <dbReference type="NCBI Taxonomy" id="1538125"/>
    <lineage>
        <taxon>Eukaryota</taxon>
        <taxon>Metazoa</taxon>
        <taxon>Ecdysozoa</taxon>
        <taxon>Arthropoda</taxon>
        <taxon>Chelicerata</taxon>
        <taxon>Arachnida</taxon>
        <taxon>Araneae</taxon>
        <taxon>Araneomorphae</taxon>
        <taxon>Entelegynae</taxon>
        <taxon>Araneoidea</taxon>
        <taxon>Araneidae</taxon>
        <taxon>Caerostris</taxon>
    </lineage>
</organism>
<keyword evidence="1" id="KW-0378">Hydrolase</keyword>
<evidence type="ECO:0000259" key="2">
    <source>
        <dbReference type="Pfam" id="PF19018"/>
    </source>
</evidence>
<dbReference type="Proteomes" id="UP001054837">
    <property type="component" value="Unassembled WGS sequence"/>
</dbReference>
<dbReference type="InterPro" id="IPR043957">
    <property type="entry name" value="Vanin_C"/>
</dbReference>
<proteinExistence type="predicted"/>
<feature type="domain" description="Vanin C-terminal" evidence="2">
    <location>
        <begin position="8"/>
        <end position="126"/>
    </location>
</feature>
<dbReference type="PANTHER" id="PTHR10609">
    <property type="entry name" value="BIOTINIDASE-RELATED"/>
    <property type="match status" value="1"/>
</dbReference>
<dbReference type="GO" id="GO:0016787">
    <property type="term" value="F:hydrolase activity"/>
    <property type="evidence" value="ECO:0007669"/>
    <property type="project" value="UniProtKB-KW"/>
</dbReference>
<evidence type="ECO:0000313" key="4">
    <source>
        <dbReference type="Proteomes" id="UP001054837"/>
    </source>
</evidence>
<evidence type="ECO:0000313" key="3">
    <source>
        <dbReference type="EMBL" id="GIY71902.1"/>
    </source>
</evidence>